<evidence type="ECO:0000256" key="9">
    <source>
        <dbReference type="ARBA" id="ARBA00022977"/>
    </source>
</evidence>
<dbReference type="Pfam" id="PF08543">
    <property type="entry name" value="Phos_pyr_kin"/>
    <property type="match status" value="1"/>
</dbReference>
<organism evidence="12 13">
    <name type="scientific">Bifidobacterium platyrrhinorum</name>
    <dbReference type="NCBI Taxonomy" id="2661628"/>
    <lineage>
        <taxon>Bacteria</taxon>
        <taxon>Bacillati</taxon>
        <taxon>Actinomycetota</taxon>
        <taxon>Actinomycetes</taxon>
        <taxon>Bifidobacteriales</taxon>
        <taxon>Bifidobacteriaceae</taxon>
        <taxon>Bifidobacterium</taxon>
    </lineage>
</organism>
<proteinExistence type="predicted"/>
<keyword evidence="6" id="KW-0547">Nucleotide-binding</keyword>
<protein>
    <submittedName>
        <fullName evidence="12">Bifunctional hydroxymethylpyrimidine kinase/phosphomethylpyrimidine kinase</fullName>
        <ecNumber evidence="12">2.7.1.49</ecNumber>
        <ecNumber evidence="12">2.7.4.7</ecNumber>
    </submittedName>
</protein>
<dbReference type="SUPFAM" id="SSF53613">
    <property type="entry name" value="Ribokinase-like"/>
    <property type="match status" value="1"/>
</dbReference>
<dbReference type="GO" id="GO:0005524">
    <property type="term" value="F:ATP binding"/>
    <property type="evidence" value="ECO:0007669"/>
    <property type="project" value="UniProtKB-KW"/>
</dbReference>
<dbReference type="CDD" id="cd01169">
    <property type="entry name" value="HMPP_kinase"/>
    <property type="match status" value="1"/>
</dbReference>
<evidence type="ECO:0000313" key="12">
    <source>
        <dbReference type="EMBL" id="NEG54297.1"/>
    </source>
</evidence>
<keyword evidence="9" id="KW-0784">Thiamine biosynthesis</keyword>
<evidence type="ECO:0000256" key="5">
    <source>
        <dbReference type="ARBA" id="ARBA00022679"/>
    </source>
</evidence>
<evidence type="ECO:0000259" key="11">
    <source>
        <dbReference type="Pfam" id="PF08543"/>
    </source>
</evidence>
<feature type="domain" description="Pyridoxamine kinase/Phosphomethylpyrimidine kinase" evidence="11">
    <location>
        <begin position="65"/>
        <end position="309"/>
    </location>
</feature>
<keyword evidence="13" id="KW-1185">Reference proteome</keyword>
<evidence type="ECO:0000256" key="1">
    <source>
        <dbReference type="ARBA" id="ARBA00000151"/>
    </source>
</evidence>
<feature type="compositionally biased region" description="Polar residues" evidence="10">
    <location>
        <begin position="18"/>
        <end position="29"/>
    </location>
</feature>
<dbReference type="GO" id="GO:0009229">
    <property type="term" value="P:thiamine diphosphate biosynthetic process"/>
    <property type="evidence" value="ECO:0007669"/>
    <property type="project" value="UniProtKB-UniPathway"/>
</dbReference>
<evidence type="ECO:0000256" key="3">
    <source>
        <dbReference type="ARBA" id="ARBA00003848"/>
    </source>
</evidence>
<evidence type="ECO:0000256" key="7">
    <source>
        <dbReference type="ARBA" id="ARBA00022777"/>
    </source>
</evidence>
<dbReference type="Proteomes" id="UP000483293">
    <property type="component" value="Unassembled WGS sequence"/>
</dbReference>
<feature type="region of interest" description="Disordered" evidence="10">
    <location>
        <begin position="15"/>
        <end position="42"/>
    </location>
</feature>
<dbReference type="InterPro" id="IPR013749">
    <property type="entry name" value="PM/HMP-P_kinase-1"/>
</dbReference>
<comment type="catalytic activity">
    <reaction evidence="1">
        <text>4-amino-5-hydroxymethyl-2-methylpyrimidine + ATP = 4-amino-2-methyl-5-(phosphooxymethyl)pyrimidine + ADP + H(+)</text>
        <dbReference type="Rhea" id="RHEA:23096"/>
        <dbReference type="ChEBI" id="CHEBI:15378"/>
        <dbReference type="ChEBI" id="CHEBI:16892"/>
        <dbReference type="ChEBI" id="CHEBI:30616"/>
        <dbReference type="ChEBI" id="CHEBI:58354"/>
        <dbReference type="ChEBI" id="CHEBI:456216"/>
        <dbReference type="EC" id="2.7.1.49"/>
    </reaction>
</comment>
<dbReference type="InterPro" id="IPR029056">
    <property type="entry name" value="Ribokinase-like"/>
</dbReference>
<dbReference type="EC" id="2.7.4.7" evidence="12"/>
<sequence>MVPLSRCSVPAFIRSPFHHTTQPARNQGKPSRKQVKNQRPATRLNVMPTHATTTLPPVLAISGSDSSGGAGMQADLKTMLANGVFGMSAITALTAQNTTGVRSIQDTEPNILADQIDAVFEDIPPLAVKIGMVSATDIIDVIADRLTFHHATNVVLDPVMVATSGAKLISDDAIAALTSKLFPLATVITPNIPEAQVLTGIAIDDADSMEQAARDLVERYGCAALVKGGHHTNDANDVLAETGGAVTWFEGVRVDNPNTHGTGCTLSSAIASNLAKGETLPEAIRHAKEYLTGALNAMLDLGHGSGPMDHLWKDR</sequence>
<dbReference type="EMBL" id="WHZV01000001">
    <property type="protein sequence ID" value="NEG54297.1"/>
    <property type="molecule type" value="Genomic_DNA"/>
</dbReference>
<comment type="function">
    <text evidence="3">Catalyzes the phosphorylation of hydroxymethylpyrimidine phosphate (HMP-P) to HMP-PP, and of HMP to HMP-P.</text>
</comment>
<evidence type="ECO:0000256" key="10">
    <source>
        <dbReference type="SAM" id="MobiDB-lite"/>
    </source>
</evidence>
<dbReference type="UniPathway" id="UPA00060">
    <property type="reaction ID" value="UER00138"/>
</dbReference>
<dbReference type="EC" id="2.7.1.49" evidence="12"/>
<keyword evidence="7 12" id="KW-0418">Kinase</keyword>
<dbReference type="GO" id="GO:0005829">
    <property type="term" value="C:cytosol"/>
    <property type="evidence" value="ECO:0007669"/>
    <property type="project" value="TreeGrafter"/>
</dbReference>
<dbReference type="GO" id="GO:0008902">
    <property type="term" value="F:hydroxymethylpyrimidine kinase activity"/>
    <property type="evidence" value="ECO:0007669"/>
    <property type="project" value="UniProtKB-EC"/>
</dbReference>
<evidence type="ECO:0000256" key="6">
    <source>
        <dbReference type="ARBA" id="ARBA00022741"/>
    </source>
</evidence>
<dbReference type="InterPro" id="IPR004399">
    <property type="entry name" value="HMP/HMP-P_kinase_dom"/>
</dbReference>
<dbReference type="FunFam" id="3.40.1190.20:FF:000003">
    <property type="entry name" value="Phosphomethylpyrimidine kinase ThiD"/>
    <property type="match status" value="1"/>
</dbReference>
<evidence type="ECO:0000256" key="8">
    <source>
        <dbReference type="ARBA" id="ARBA00022840"/>
    </source>
</evidence>
<dbReference type="PANTHER" id="PTHR20858:SF17">
    <property type="entry name" value="HYDROXYMETHYLPYRIMIDINE_PHOSPHOMETHYLPYRIMIDINE KINASE THI20-RELATED"/>
    <property type="match status" value="1"/>
</dbReference>
<evidence type="ECO:0000313" key="13">
    <source>
        <dbReference type="Proteomes" id="UP000483293"/>
    </source>
</evidence>
<evidence type="ECO:0000256" key="4">
    <source>
        <dbReference type="ARBA" id="ARBA00004769"/>
    </source>
</evidence>
<comment type="pathway">
    <text evidence="4">Cofactor biosynthesis; thiamine diphosphate biosynthesis; 4-amino-2-methyl-5-diphosphomethylpyrimidine from 5-amino-1-(5-phospho-D-ribosyl)imidazole: step 3/3.</text>
</comment>
<comment type="catalytic activity">
    <reaction evidence="2">
        <text>4-amino-2-methyl-5-(phosphooxymethyl)pyrimidine + ATP = 4-amino-2-methyl-5-(diphosphooxymethyl)pyrimidine + ADP</text>
        <dbReference type="Rhea" id="RHEA:19893"/>
        <dbReference type="ChEBI" id="CHEBI:30616"/>
        <dbReference type="ChEBI" id="CHEBI:57841"/>
        <dbReference type="ChEBI" id="CHEBI:58354"/>
        <dbReference type="ChEBI" id="CHEBI:456216"/>
        <dbReference type="EC" id="2.7.4.7"/>
    </reaction>
</comment>
<evidence type="ECO:0000256" key="2">
    <source>
        <dbReference type="ARBA" id="ARBA00000565"/>
    </source>
</evidence>
<dbReference type="AlphaFoldDB" id="A0A6L9SP36"/>
<keyword evidence="5 12" id="KW-0808">Transferase</keyword>
<dbReference type="GO" id="GO:0009228">
    <property type="term" value="P:thiamine biosynthetic process"/>
    <property type="evidence" value="ECO:0007669"/>
    <property type="project" value="UniProtKB-KW"/>
</dbReference>
<keyword evidence="8" id="KW-0067">ATP-binding</keyword>
<gene>
    <name evidence="12" type="primary">thiD</name>
    <name evidence="12" type="ORF">GFD21_00570</name>
</gene>
<name>A0A6L9SP36_9BIFI</name>
<comment type="caution">
    <text evidence="12">The sequence shown here is derived from an EMBL/GenBank/DDBJ whole genome shotgun (WGS) entry which is preliminary data.</text>
</comment>
<reference evidence="12 13" key="1">
    <citation type="submission" date="2019-10" db="EMBL/GenBank/DDBJ databases">
        <title>Bifidobacterium from non-human primates.</title>
        <authorList>
            <person name="Modesto M."/>
        </authorList>
    </citation>
    <scope>NUCLEOTIDE SEQUENCE [LARGE SCALE GENOMIC DNA]</scope>
    <source>
        <strain evidence="12 13">SMA15</strain>
    </source>
</reference>
<dbReference type="Gene3D" id="3.40.1190.20">
    <property type="match status" value="1"/>
</dbReference>
<dbReference type="PANTHER" id="PTHR20858">
    <property type="entry name" value="PHOSPHOMETHYLPYRIMIDINE KINASE"/>
    <property type="match status" value="1"/>
</dbReference>
<dbReference type="GO" id="GO:0008972">
    <property type="term" value="F:phosphomethylpyrimidine kinase activity"/>
    <property type="evidence" value="ECO:0007669"/>
    <property type="project" value="UniProtKB-EC"/>
</dbReference>
<accession>A0A6L9SP36</accession>
<dbReference type="NCBIfam" id="TIGR00097">
    <property type="entry name" value="HMP-P_kinase"/>
    <property type="match status" value="1"/>
</dbReference>